<name>A0ABQ6M3Z5_9STRA</name>
<feature type="domain" description="MRH" evidence="5">
    <location>
        <begin position="371"/>
        <end position="478"/>
    </location>
</feature>
<keyword evidence="2" id="KW-1015">Disulfide bond</keyword>
<dbReference type="InterPro" id="IPR002172">
    <property type="entry name" value="LDrepeatLR_classA_rpt"/>
</dbReference>
<dbReference type="SUPFAM" id="SSF50911">
    <property type="entry name" value="Mannose 6-phosphate receptor domain"/>
    <property type="match status" value="1"/>
</dbReference>
<dbReference type="Proteomes" id="UP001165060">
    <property type="component" value="Unassembled WGS sequence"/>
</dbReference>
<comment type="caution">
    <text evidence="6">The sequence shown here is derived from an EMBL/GenBank/DDBJ whole genome shotgun (WGS) entry which is preliminary data.</text>
</comment>
<keyword evidence="1 4" id="KW-0732">Signal</keyword>
<dbReference type="PANTHER" id="PTHR12630">
    <property type="entry name" value="N-LINKED OLIGOSACCHARIDE PROCESSING"/>
    <property type="match status" value="1"/>
</dbReference>
<dbReference type="PANTHER" id="PTHR12630:SF1">
    <property type="entry name" value="GLUCOSIDASE 2 SUBUNIT BETA"/>
    <property type="match status" value="1"/>
</dbReference>
<dbReference type="EMBL" id="BRYB01001136">
    <property type="protein sequence ID" value="GMI19102.1"/>
    <property type="molecule type" value="Genomic_DNA"/>
</dbReference>
<feature type="coiled-coil region" evidence="3">
    <location>
        <begin position="226"/>
        <end position="258"/>
    </location>
</feature>
<evidence type="ECO:0000256" key="2">
    <source>
        <dbReference type="ARBA" id="ARBA00023157"/>
    </source>
</evidence>
<feature type="signal peptide" evidence="4">
    <location>
        <begin position="1"/>
        <end position="20"/>
    </location>
</feature>
<evidence type="ECO:0000313" key="6">
    <source>
        <dbReference type="EMBL" id="GMI19102.1"/>
    </source>
</evidence>
<protein>
    <recommendedName>
        <fullName evidence="5">MRH domain-containing protein</fullName>
    </recommendedName>
</protein>
<dbReference type="InterPro" id="IPR044865">
    <property type="entry name" value="MRH_dom"/>
</dbReference>
<dbReference type="PROSITE" id="PS51914">
    <property type="entry name" value="MRH"/>
    <property type="match status" value="1"/>
</dbReference>
<evidence type="ECO:0000313" key="7">
    <source>
        <dbReference type="Proteomes" id="UP001165060"/>
    </source>
</evidence>
<dbReference type="InterPro" id="IPR009011">
    <property type="entry name" value="Man6P_isomerase_rcpt-bd_dom_sf"/>
</dbReference>
<proteinExistence type="predicted"/>
<dbReference type="InterPro" id="IPR036607">
    <property type="entry name" value="PRKCSH"/>
</dbReference>
<evidence type="ECO:0000256" key="3">
    <source>
        <dbReference type="SAM" id="Coils"/>
    </source>
</evidence>
<dbReference type="CDD" id="cd00112">
    <property type="entry name" value="LDLa"/>
    <property type="match status" value="1"/>
</dbReference>
<keyword evidence="3" id="KW-0175">Coiled coil</keyword>
<dbReference type="Gene3D" id="2.70.130.10">
    <property type="entry name" value="Mannose-6-phosphate receptor binding domain"/>
    <property type="match status" value="1"/>
</dbReference>
<organism evidence="6 7">
    <name type="scientific">Tetraparma gracilis</name>
    <dbReference type="NCBI Taxonomy" id="2962635"/>
    <lineage>
        <taxon>Eukaryota</taxon>
        <taxon>Sar</taxon>
        <taxon>Stramenopiles</taxon>
        <taxon>Ochrophyta</taxon>
        <taxon>Bolidophyceae</taxon>
        <taxon>Parmales</taxon>
        <taxon>Triparmaceae</taxon>
        <taxon>Tetraparma</taxon>
    </lineage>
</organism>
<reference evidence="6 7" key="1">
    <citation type="journal article" date="2023" name="Commun. Biol.">
        <title>Genome analysis of Parmales, the sister group of diatoms, reveals the evolutionary specialization of diatoms from phago-mixotrophs to photoautotrophs.</title>
        <authorList>
            <person name="Ban H."/>
            <person name="Sato S."/>
            <person name="Yoshikawa S."/>
            <person name="Yamada K."/>
            <person name="Nakamura Y."/>
            <person name="Ichinomiya M."/>
            <person name="Sato N."/>
            <person name="Blanc-Mathieu R."/>
            <person name="Endo H."/>
            <person name="Kuwata A."/>
            <person name="Ogata H."/>
        </authorList>
    </citation>
    <scope>NUCLEOTIDE SEQUENCE [LARGE SCALE GENOMIC DNA]</scope>
</reference>
<accession>A0ABQ6M3Z5</accession>
<dbReference type="Pfam" id="PF13015">
    <property type="entry name" value="PRKCSH_1"/>
    <property type="match status" value="1"/>
</dbReference>
<dbReference type="InterPro" id="IPR039794">
    <property type="entry name" value="Gtb1-like"/>
</dbReference>
<feature type="chain" id="PRO_5045205642" description="MRH domain-containing protein" evidence="4">
    <location>
        <begin position="21"/>
        <end position="497"/>
    </location>
</feature>
<sequence length="497" mass="52249">MPSSACAGLLPSSVVFVCFATGDRLPLSRVDDGVCDCCDGSDERGLSFPAGAVAGASGCGDGCEALVKKREDEGRERKARYEEGSKRAGALRASYREDVAGPGGRRLGEIASELAELELALASLRAAQPALEAAESLAAREHFELALSAAAEAAYLQPSPLAGFAALGPAQLASALAYMCAELGSAEPLGRALTKLGVGKPDDGELERVLGDNPQRGYAEFSKEHAEALKEAYEVTENDAKKHQLKRALDEAAAAELTLAMVRLCTSRAVAKSDLAGDPGAEPGKLGRTLPEGYGGRWRWGRADGEDPVAGIARAVGKAGEFESEEAGRGRDAIEEKGGEVRRLEREGELLGEKLGGGRYGEDGSMHAFEDWCGTVDVGKYTYEVCGFGKATQREIGGRGGTSLGTFDGVERGEGGWVMNFKGGQRCHNGPSRSLAMRVVCGAGKEGGDAFMHRLVRVEEPAMCTYEVEVESPVGCDERWARENGIEVAAGGGHEEL</sequence>
<gene>
    <name evidence="6" type="ORF">TeGR_g13165</name>
</gene>
<evidence type="ECO:0000256" key="4">
    <source>
        <dbReference type="SAM" id="SignalP"/>
    </source>
</evidence>
<keyword evidence="7" id="KW-1185">Reference proteome</keyword>
<evidence type="ECO:0000256" key="1">
    <source>
        <dbReference type="ARBA" id="ARBA00022729"/>
    </source>
</evidence>
<evidence type="ECO:0000259" key="5">
    <source>
        <dbReference type="PROSITE" id="PS51914"/>
    </source>
</evidence>